<proteinExistence type="predicted"/>
<gene>
    <name evidence="2" type="ORF">FNQ90_01095</name>
</gene>
<keyword evidence="3" id="KW-1185">Reference proteome</keyword>
<dbReference type="EMBL" id="VKHT01000015">
    <property type="protein sequence ID" value="MBB0242739.1"/>
    <property type="molecule type" value="Genomic_DNA"/>
</dbReference>
<accession>A0A7W3XZN6</accession>
<feature type="region of interest" description="Disordered" evidence="1">
    <location>
        <begin position="81"/>
        <end position="165"/>
    </location>
</feature>
<evidence type="ECO:0000313" key="2">
    <source>
        <dbReference type="EMBL" id="MBB0242739.1"/>
    </source>
</evidence>
<protein>
    <submittedName>
        <fullName evidence="2">Uncharacterized protein</fullName>
    </submittedName>
</protein>
<evidence type="ECO:0000313" key="3">
    <source>
        <dbReference type="Proteomes" id="UP000538929"/>
    </source>
</evidence>
<evidence type="ECO:0000256" key="1">
    <source>
        <dbReference type="SAM" id="MobiDB-lite"/>
    </source>
</evidence>
<feature type="compositionally biased region" description="Basic and acidic residues" evidence="1">
    <location>
        <begin position="118"/>
        <end position="133"/>
    </location>
</feature>
<name>A0A7W3XZN6_9ACTN</name>
<dbReference type="RefSeq" id="WP_182604531.1">
    <property type="nucleotide sequence ID" value="NZ_VKHT01000015.1"/>
</dbReference>
<sequence>MKRHVSYLRALGALVWVRHGSKQNLCLPGRKYTATATIYAAVIPPVYDEAMGHRLSGTGYRARLIGVTEAGRERAIAEVRERAAKRTSGRSGRPVKPRSAAAGSGASKRCSPPAGTGREPHSRGGYHPPREAEVSGGLKDTLCAPGIPTRTKTTTRSSHCRGTGRPVRQVEQDIAIAQQVRPRIGWTQAAGLRQLAYALRPLIDRGLDAESIVTELASWSRTEQSAGIGTSWRPSRPAAYITAQLAAGALDAVPPPPPAPGPAPELTPAEAQRTAALRADTMIRMMILQARQQVLGLQQQDAIPPLITDPTAWDRALARGAANQDPQVLISYVHAHGIDAATDLYGAGLIARLASRYPAALPADLFWTSPTLQPATSGSVLPPLEIDREALAAVHTEEATGLLLLDEDDQEQTDVTGREPDLEERCPGCGRSNRGRCWRCRQAAAPTANSRAVPDLAVTIPQPRPAAMPGRQVCTSCGTAPSTFSGRCGRCAVTGRDRSRAIRLKGR</sequence>
<organism evidence="2 3">
    <name type="scientific">Streptomyces alkaliphilus</name>
    <dbReference type="NCBI Taxonomy" id="1472722"/>
    <lineage>
        <taxon>Bacteria</taxon>
        <taxon>Bacillati</taxon>
        <taxon>Actinomycetota</taxon>
        <taxon>Actinomycetes</taxon>
        <taxon>Kitasatosporales</taxon>
        <taxon>Streptomycetaceae</taxon>
        <taxon>Streptomyces</taxon>
    </lineage>
</organism>
<dbReference type="Proteomes" id="UP000538929">
    <property type="component" value="Unassembled WGS sequence"/>
</dbReference>
<reference evidence="3" key="1">
    <citation type="submission" date="2019-10" db="EMBL/GenBank/DDBJ databases">
        <title>Streptomyces sp. nov., a novel actinobacterium isolated from alkaline environment.</title>
        <authorList>
            <person name="Golinska P."/>
        </authorList>
    </citation>
    <scope>NUCLEOTIDE SEQUENCE [LARGE SCALE GENOMIC DNA]</scope>
    <source>
        <strain evidence="3">DSM 42118</strain>
    </source>
</reference>
<feature type="compositionally biased region" description="Basic residues" evidence="1">
    <location>
        <begin position="85"/>
        <end position="96"/>
    </location>
</feature>
<comment type="caution">
    <text evidence="2">The sequence shown here is derived from an EMBL/GenBank/DDBJ whole genome shotgun (WGS) entry which is preliminary data.</text>
</comment>
<dbReference type="AlphaFoldDB" id="A0A7W3XZN6"/>